<feature type="chain" id="PRO_5012030035" description="Secreted protein" evidence="2">
    <location>
        <begin position="28"/>
        <end position="77"/>
    </location>
</feature>
<dbReference type="RefSeq" id="WP_076347258.1">
    <property type="nucleotide sequence ID" value="NZ_CP019082.1"/>
</dbReference>
<evidence type="ECO:0000256" key="1">
    <source>
        <dbReference type="SAM" id="MobiDB-lite"/>
    </source>
</evidence>
<proteinExistence type="predicted"/>
<evidence type="ECO:0008006" key="5">
    <source>
        <dbReference type="Google" id="ProtNLM"/>
    </source>
</evidence>
<feature type="compositionally biased region" description="Low complexity" evidence="1">
    <location>
        <begin position="56"/>
        <end position="77"/>
    </location>
</feature>
<keyword evidence="2" id="KW-0732">Signal</keyword>
<protein>
    <recommendedName>
        <fullName evidence="5">Secreted protein</fullName>
    </recommendedName>
</protein>
<dbReference type="AlphaFoldDB" id="A0A1U7CRX4"/>
<dbReference type="PROSITE" id="PS51257">
    <property type="entry name" value="PROKAR_LIPOPROTEIN"/>
    <property type="match status" value="1"/>
</dbReference>
<sequence>MSLYRLRAALAGLVLTIFASGCGDDMAAPVEKSPHAPTKAQIDEMTNSVLRKGKTAKAPTEAPAKAPAEVPAEAPKS</sequence>
<evidence type="ECO:0000313" key="3">
    <source>
        <dbReference type="EMBL" id="APW61700.1"/>
    </source>
</evidence>
<evidence type="ECO:0000256" key="2">
    <source>
        <dbReference type="SAM" id="SignalP"/>
    </source>
</evidence>
<organism evidence="3 4">
    <name type="scientific">Paludisphaera borealis</name>
    <dbReference type="NCBI Taxonomy" id="1387353"/>
    <lineage>
        <taxon>Bacteria</taxon>
        <taxon>Pseudomonadati</taxon>
        <taxon>Planctomycetota</taxon>
        <taxon>Planctomycetia</taxon>
        <taxon>Isosphaerales</taxon>
        <taxon>Isosphaeraceae</taxon>
        <taxon>Paludisphaera</taxon>
    </lineage>
</organism>
<feature type="region of interest" description="Disordered" evidence="1">
    <location>
        <begin position="51"/>
        <end position="77"/>
    </location>
</feature>
<accession>A0A1U7CRX4</accession>
<feature type="signal peptide" evidence="2">
    <location>
        <begin position="1"/>
        <end position="27"/>
    </location>
</feature>
<reference evidence="4" key="1">
    <citation type="submission" date="2016-12" db="EMBL/GenBank/DDBJ databases">
        <title>Comparative genomics of four Isosphaeraceae planctomycetes: a common pool of plasmids and glycoside hydrolase genes.</title>
        <authorList>
            <person name="Ivanova A."/>
        </authorList>
    </citation>
    <scope>NUCLEOTIDE SEQUENCE [LARGE SCALE GENOMIC DNA]</scope>
    <source>
        <strain evidence="4">PX4</strain>
    </source>
</reference>
<dbReference type="KEGG" id="pbor:BSF38_03227"/>
<evidence type="ECO:0000313" key="4">
    <source>
        <dbReference type="Proteomes" id="UP000186309"/>
    </source>
</evidence>
<gene>
    <name evidence="3" type="ORF">BSF38_03227</name>
</gene>
<dbReference type="EMBL" id="CP019082">
    <property type="protein sequence ID" value="APW61700.1"/>
    <property type="molecule type" value="Genomic_DNA"/>
</dbReference>
<dbReference type="Proteomes" id="UP000186309">
    <property type="component" value="Chromosome"/>
</dbReference>
<name>A0A1U7CRX4_9BACT</name>
<keyword evidence="4" id="KW-1185">Reference proteome</keyword>